<dbReference type="KEGG" id="dpte:113793523"/>
<feature type="transmembrane region" description="Helical" evidence="1">
    <location>
        <begin position="108"/>
        <end position="131"/>
    </location>
</feature>
<sequence>MDIFNYKIFSSEKFRLVQNLWNILESNDSFRILLTFFCRTHIIPFKDADKVLRNRSDSRLFRYMFVIISISTIFNFIRYGISSMITPNNQMTMIFLPYFIEYKHSYRIFHLALALIMASFEIIYIMWLLIFSEPNRTMIVLNPLINMHRKNLKSTFEHVLKPTGNSIKRDDRILRKICLKVNIHLIFASSSLIILPILLLICIIADFYLGFYNWTICCSIGFIIKKIFLDIICLMQATYLILFICTSMQYIHVTNAWFELNYREILFRFKHFKHQFPEGFNQSLFLRKLGIVNSQIMKLSKEASPMILTFHSTMLFMLNMLIILMINPNSKALVRFVIF</sequence>
<feature type="transmembrane region" description="Helical" evidence="1">
    <location>
        <begin position="60"/>
        <end position="81"/>
    </location>
</feature>
<organism evidence="2 3">
    <name type="scientific">Dermatophagoides pteronyssinus</name>
    <name type="common">European house dust mite</name>
    <dbReference type="NCBI Taxonomy" id="6956"/>
    <lineage>
        <taxon>Eukaryota</taxon>
        <taxon>Metazoa</taxon>
        <taxon>Ecdysozoa</taxon>
        <taxon>Arthropoda</taxon>
        <taxon>Chelicerata</taxon>
        <taxon>Arachnida</taxon>
        <taxon>Acari</taxon>
        <taxon>Acariformes</taxon>
        <taxon>Sarcoptiformes</taxon>
        <taxon>Astigmata</taxon>
        <taxon>Psoroptidia</taxon>
        <taxon>Analgoidea</taxon>
        <taxon>Pyroglyphidae</taxon>
        <taxon>Dermatophagoidinae</taxon>
        <taxon>Dermatophagoides</taxon>
    </lineage>
</organism>
<feature type="transmembrane region" description="Helical" evidence="1">
    <location>
        <begin position="207"/>
        <end position="224"/>
    </location>
</feature>
<keyword evidence="2" id="KW-1185">Reference proteome</keyword>
<feature type="transmembrane region" description="Helical" evidence="1">
    <location>
        <begin position="231"/>
        <end position="251"/>
    </location>
</feature>
<reference evidence="3" key="1">
    <citation type="submission" date="2025-08" db="UniProtKB">
        <authorList>
            <consortium name="RefSeq"/>
        </authorList>
    </citation>
    <scope>IDENTIFICATION</scope>
    <source>
        <strain evidence="3">Airmid</strain>
    </source>
</reference>
<evidence type="ECO:0000313" key="2">
    <source>
        <dbReference type="Proteomes" id="UP000515146"/>
    </source>
</evidence>
<feature type="transmembrane region" description="Helical" evidence="1">
    <location>
        <begin position="306"/>
        <end position="326"/>
    </location>
</feature>
<keyword evidence="1" id="KW-0812">Transmembrane</keyword>
<feature type="transmembrane region" description="Helical" evidence="1">
    <location>
        <begin position="177"/>
        <end position="201"/>
    </location>
</feature>
<protein>
    <submittedName>
        <fullName evidence="3">Uncharacterized protein LOC113793523</fullName>
    </submittedName>
</protein>
<accession>A0A6P6Y4M1</accession>
<name>A0A6P6Y4M1_DERPT</name>
<dbReference type="Proteomes" id="UP000515146">
    <property type="component" value="Unplaced"/>
</dbReference>
<evidence type="ECO:0000313" key="3">
    <source>
        <dbReference type="RefSeq" id="XP_027199369.1"/>
    </source>
</evidence>
<dbReference type="InParanoid" id="A0A6P6Y4M1"/>
<proteinExistence type="predicted"/>
<gene>
    <name evidence="3" type="primary">LOC113793523</name>
</gene>
<dbReference type="AlphaFoldDB" id="A0A6P6Y4M1"/>
<dbReference type="RefSeq" id="XP_027199369.1">
    <property type="nucleotide sequence ID" value="XM_027343568.1"/>
</dbReference>
<evidence type="ECO:0000256" key="1">
    <source>
        <dbReference type="SAM" id="Phobius"/>
    </source>
</evidence>
<keyword evidence="1" id="KW-0472">Membrane</keyword>
<keyword evidence="1" id="KW-1133">Transmembrane helix</keyword>